<protein>
    <submittedName>
        <fullName evidence="5">3-octaprenyl-4-hydroxybenzoate carboxy-lyase</fullName>
        <ecNumber evidence="5">4.1.1.-</ecNumber>
    </submittedName>
</protein>
<evidence type="ECO:0000313" key="6">
    <source>
        <dbReference type="Proteomes" id="UP000293912"/>
    </source>
</evidence>
<keyword evidence="5" id="KW-0456">Lyase</keyword>
<accession>A0A4P6X603</accession>
<name>A0A4P6X603_HYDPS</name>
<evidence type="ECO:0000313" key="5">
    <source>
        <dbReference type="EMBL" id="QBM29144.1"/>
    </source>
</evidence>
<sequence>MTTSAPALSTDLRRWLAHLSDTGRLAVIREGVKLEHQLAAIAKRLDGRQAVYFPRPGGHDMPVVSGFMSRRGWIAEAMGVTESQLLQRFRQAAENPLPWREVPTGEALCQQVVQKGVDPREVLPIPTHSEHDNGPYITAGLVIARNPKTGAQNVSINRIQVHSKERMAILMLPRHLWAFYKEAEARQQPLDVAVVIGVDPLTLLASQAIAPLDCDELEIAGALHGAPLRVVKCLTNDVRVPADAEVVIEGRILPGVKELEGPFGEFPKYYSAREHREVIQVDAITHRRDPVFHTIVPAEMEHLLLGSIPREATLLAHLQRSFPNVLDVHLSVGGVGRYHLFVKIRKTHEGQPKNVICAAFGAHYDIKQVVVVDDDVEVHDPLQVEWAVATRFQADRDLVVIAGAQGSVLDPSTTVGQEFGENSAPPSHVQGISAKMGLDATKPVVYHEHVFTKVRVPGEDTEDLDALIDTSARVNFETGKVQR</sequence>
<dbReference type="PANTHER" id="PTHR30108:SF17">
    <property type="entry name" value="FERULIC ACID DECARBOXYLASE 1"/>
    <property type="match status" value="1"/>
</dbReference>
<dbReference type="InterPro" id="IPR048304">
    <property type="entry name" value="UbiD_Rift_dom"/>
</dbReference>
<dbReference type="InterPro" id="IPR049381">
    <property type="entry name" value="UbiD-like_C"/>
</dbReference>
<dbReference type="InterPro" id="IPR002830">
    <property type="entry name" value="UbiD"/>
</dbReference>
<dbReference type="KEGG" id="hpse:HPF_15740"/>
<evidence type="ECO:0000256" key="1">
    <source>
        <dbReference type="ARBA" id="ARBA00010021"/>
    </source>
</evidence>
<dbReference type="SUPFAM" id="SSF143968">
    <property type="entry name" value="UbiD C-terminal domain-like"/>
    <property type="match status" value="1"/>
</dbReference>
<dbReference type="GO" id="GO:0008694">
    <property type="term" value="F:4-hydroxy-3-polyprenylbenzoate decarboxylase activity"/>
    <property type="evidence" value="ECO:0007669"/>
    <property type="project" value="TreeGrafter"/>
</dbReference>
<dbReference type="EC" id="4.1.1.-" evidence="5"/>
<dbReference type="RefSeq" id="WP_133157131.1">
    <property type="nucleotide sequence ID" value="NZ_CP037867.1"/>
</dbReference>
<dbReference type="FunFam" id="3.40.1670.10:FF:000003">
    <property type="entry name" value="Phenolic acid decarboxylase"/>
    <property type="match status" value="1"/>
</dbReference>
<feature type="domain" description="3-octaprenyl-4-hydroxybenzoate carboxy-lyase-like N-terminal" evidence="3">
    <location>
        <begin position="17"/>
        <end position="91"/>
    </location>
</feature>
<dbReference type="AlphaFoldDB" id="A0A4P6X603"/>
<dbReference type="GO" id="GO:0005829">
    <property type="term" value="C:cytosol"/>
    <property type="evidence" value="ECO:0007669"/>
    <property type="project" value="TreeGrafter"/>
</dbReference>
<proteinExistence type="inferred from homology"/>
<keyword evidence="6" id="KW-1185">Reference proteome</keyword>
<dbReference type="InterPro" id="IPR049383">
    <property type="entry name" value="UbiD-like_N"/>
</dbReference>
<dbReference type="PANTHER" id="PTHR30108">
    <property type="entry name" value="3-OCTAPRENYL-4-HYDROXYBENZOATE CARBOXY-LYASE-RELATED"/>
    <property type="match status" value="1"/>
</dbReference>
<comment type="similarity">
    <text evidence="1">Belongs to the UbiD family.</text>
</comment>
<dbReference type="Gene3D" id="3.40.1670.10">
    <property type="entry name" value="UbiD C-terminal domain-like"/>
    <property type="match status" value="1"/>
</dbReference>
<evidence type="ECO:0000259" key="3">
    <source>
        <dbReference type="Pfam" id="PF20695"/>
    </source>
</evidence>
<dbReference type="SUPFAM" id="SSF50475">
    <property type="entry name" value="FMN-binding split barrel"/>
    <property type="match status" value="1"/>
</dbReference>
<gene>
    <name evidence="5" type="primary">ubiD1</name>
    <name evidence="5" type="ORF">HPF_15740</name>
</gene>
<dbReference type="Pfam" id="PF01977">
    <property type="entry name" value="UbiD"/>
    <property type="match status" value="1"/>
</dbReference>
<dbReference type="NCBIfam" id="TIGR00148">
    <property type="entry name" value="UbiD family decarboxylase"/>
    <property type="match status" value="1"/>
</dbReference>
<feature type="domain" description="3-octaprenyl-4-hydroxybenzoate carboxy-lyase-like C-terminal" evidence="4">
    <location>
        <begin position="305"/>
        <end position="440"/>
    </location>
</feature>
<organism evidence="5 6">
    <name type="scientific">Hydrogenophaga pseudoflava</name>
    <name type="common">Pseudomonas carboxydoflava</name>
    <dbReference type="NCBI Taxonomy" id="47421"/>
    <lineage>
        <taxon>Bacteria</taxon>
        <taxon>Pseudomonadati</taxon>
        <taxon>Pseudomonadota</taxon>
        <taxon>Betaproteobacteria</taxon>
        <taxon>Burkholderiales</taxon>
        <taxon>Comamonadaceae</taxon>
        <taxon>Hydrogenophaga</taxon>
    </lineage>
</organism>
<dbReference type="Pfam" id="PF20695">
    <property type="entry name" value="UbiD_N"/>
    <property type="match status" value="1"/>
</dbReference>
<dbReference type="EMBL" id="CP037867">
    <property type="protein sequence ID" value="QBM29144.1"/>
    <property type="molecule type" value="Genomic_DNA"/>
</dbReference>
<reference evidence="5 6" key="1">
    <citation type="submission" date="2019-03" db="EMBL/GenBank/DDBJ databases">
        <authorList>
            <person name="Sebastian G."/>
            <person name="Baumann P."/>
            <person name="Ruckert C."/>
            <person name="Kalinowski J."/>
            <person name="Nebel B."/>
            <person name="Takors R."/>
            <person name="Blombach B."/>
        </authorList>
    </citation>
    <scope>NUCLEOTIDE SEQUENCE [LARGE SCALE GENOMIC DNA]</scope>
    <source>
        <strain evidence="5 6">DSM 1084</strain>
    </source>
</reference>
<dbReference type="GO" id="GO:0006744">
    <property type="term" value="P:ubiquinone biosynthetic process"/>
    <property type="evidence" value="ECO:0007669"/>
    <property type="project" value="TreeGrafter"/>
</dbReference>
<evidence type="ECO:0000259" key="4">
    <source>
        <dbReference type="Pfam" id="PF20696"/>
    </source>
</evidence>
<feature type="domain" description="3-octaprenyl-4-hydroxybenzoate carboxy-lyase-like Rift-related" evidence="2">
    <location>
        <begin position="101"/>
        <end position="298"/>
    </location>
</feature>
<dbReference type="Proteomes" id="UP000293912">
    <property type="component" value="Chromosome"/>
</dbReference>
<evidence type="ECO:0000259" key="2">
    <source>
        <dbReference type="Pfam" id="PF01977"/>
    </source>
</evidence>
<dbReference type="Pfam" id="PF20696">
    <property type="entry name" value="UbiD_C"/>
    <property type="match status" value="1"/>
</dbReference>